<dbReference type="PANTHER" id="PTHR34294:SF1">
    <property type="entry name" value="TRANSCRIPTIONAL REGULATOR LSRR"/>
    <property type="match status" value="1"/>
</dbReference>
<evidence type="ECO:0000256" key="3">
    <source>
        <dbReference type="ARBA" id="ARBA00023125"/>
    </source>
</evidence>
<comment type="caution">
    <text evidence="6">The sequence shown here is derived from an EMBL/GenBank/DDBJ whole genome shotgun (WGS) entry which is preliminary data.</text>
</comment>
<keyword evidence="2" id="KW-0805">Transcription regulation</keyword>
<dbReference type="EMBL" id="JPWJ01000006">
    <property type="protein sequence ID" value="RCK50090.1"/>
    <property type="molecule type" value="Genomic_DNA"/>
</dbReference>
<dbReference type="SUPFAM" id="SSF100950">
    <property type="entry name" value="NagB/RpiA/CoA transferase-like"/>
    <property type="match status" value="1"/>
</dbReference>
<sequence length="318" mass="34860">MPREPLEDTESFVAEVCWRYYVNGQTQAEVARDMGVTRLRVNQAIQKAKSLGLVKIQIESPFVTRLEAQQRLEQAGVGKALVVPVDHNNYDYHAPVGAALAHYLTATLKTEPWKRIGVSWGVTLQRAMERLPLHPMPDLEILALMGGTAAGSSFNAFSIASGFAERFDANYSHLVAPIYLPDDVDKDVFLSQEIYASHIERCLSADAALLVVGDVSDLSFMVKYGLPSDLTMQELRDACAVGDVLGRFLDADGNEIDHPLNERTVGVDLNALADIPNKILTAAGEHKVPIIHAAIKRGLVDTLVTDDLTANLLLKRMT</sequence>
<dbReference type="RefSeq" id="WP_062959125.1">
    <property type="nucleotide sequence ID" value="NZ_JALLPZ010000004.1"/>
</dbReference>
<evidence type="ECO:0000256" key="4">
    <source>
        <dbReference type="ARBA" id="ARBA00023163"/>
    </source>
</evidence>
<keyword evidence="3" id="KW-0238">DNA-binding</keyword>
<evidence type="ECO:0000259" key="5">
    <source>
        <dbReference type="Pfam" id="PF04198"/>
    </source>
</evidence>
<dbReference type="GO" id="GO:0030246">
    <property type="term" value="F:carbohydrate binding"/>
    <property type="evidence" value="ECO:0007669"/>
    <property type="project" value="InterPro"/>
</dbReference>
<evidence type="ECO:0000256" key="1">
    <source>
        <dbReference type="ARBA" id="ARBA00010466"/>
    </source>
</evidence>
<dbReference type="PANTHER" id="PTHR34294">
    <property type="entry name" value="TRANSCRIPTIONAL REGULATOR-RELATED"/>
    <property type="match status" value="1"/>
</dbReference>
<dbReference type="InterPro" id="IPR051054">
    <property type="entry name" value="SorC_transcr_regulators"/>
</dbReference>
<dbReference type="InterPro" id="IPR036388">
    <property type="entry name" value="WH-like_DNA-bd_sf"/>
</dbReference>
<dbReference type="AlphaFoldDB" id="A0A367XAD2"/>
<evidence type="ECO:0000256" key="2">
    <source>
        <dbReference type="ARBA" id="ARBA00023015"/>
    </source>
</evidence>
<organism evidence="6 7">
    <name type="scientific">Thalassospira xiamenensis</name>
    <dbReference type="NCBI Taxonomy" id="220697"/>
    <lineage>
        <taxon>Bacteria</taxon>
        <taxon>Pseudomonadati</taxon>
        <taxon>Pseudomonadota</taxon>
        <taxon>Alphaproteobacteria</taxon>
        <taxon>Rhodospirillales</taxon>
        <taxon>Thalassospiraceae</taxon>
        <taxon>Thalassospira</taxon>
    </lineage>
</organism>
<evidence type="ECO:0000313" key="6">
    <source>
        <dbReference type="EMBL" id="RCK50090.1"/>
    </source>
</evidence>
<reference evidence="6 7" key="1">
    <citation type="submission" date="2014-07" db="EMBL/GenBank/DDBJ databases">
        <title>Draft genome sequence of Thalassospira xiamenensis IB13.</title>
        <authorList>
            <person name="Lai Q."/>
            <person name="Shao Z."/>
        </authorList>
    </citation>
    <scope>NUCLEOTIDE SEQUENCE [LARGE SCALE GENOMIC DNA]</scope>
    <source>
        <strain evidence="6 7">IB13</strain>
    </source>
</reference>
<feature type="domain" description="Sugar-binding" evidence="5">
    <location>
        <begin position="62"/>
        <end position="315"/>
    </location>
</feature>
<proteinExistence type="inferred from homology"/>
<comment type="similarity">
    <text evidence="1">Belongs to the SorC transcriptional regulatory family.</text>
</comment>
<dbReference type="GO" id="GO:0003677">
    <property type="term" value="F:DNA binding"/>
    <property type="evidence" value="ECO:0007669"/>
    <property type="project" value="UniProtKB-KW"/>
</dbReference>
<dbReference type="Gene3D" id="1.10.10.10">
    <property type="entry name" value="Winged helix-like DNA-binding domain superfamily/Winged helix DNA-binding domain"/>
    <property type="match status" value="1"/>
</dbReference>
<accession>A0A367XAD2</accession>
<dbReference type="InterPro" id="IPR007324">
    <property type="entry name" value="Sugar-bd_dom_put"/>
</dbReference>
<keyword evidence="4" id="KW-0804">Transcription</keyword>
<protein>
    <submittedName>
        <fullName evidence="6">Transcriptional regulator</fullName>
    </submittedName>
</protein>
<name>A0A367XAD2_9PROT</name>
<gene>
    <name evidence="6" type="ORF">TH44_12605</name>
</gene>
<dbReference type="Proteomes" id="UP000252266">
    <property type="component" value="Unassembled WGS sequence"/>
</dbReference>
<dbReference type="InterPro" id="IPR037171">
    <property type="entry name" value="NagB/RpiA_transferase-like"/>
</dbReference>
<dbReference type="Gene3D" id="3.40.50.1360">
    <property type="match status" value="1"/>
</dbReference>
<evidence type="ECO:0000313" key="7">
    <source>
        <dbReference type="Proteomes" id="UP000252266"/>
    </source>
</evidence>
<dbReference type="Pfam" id="PF04198">
    <property type="entry name" value="Sugar-bind"/>
    <property type="match status" value="1"/>
</dbReference>